<organism evidence="4 5">
    <name type="scientific">Spiribacter onubensis</name>
    <dbReference type="NCBI Taxonomy" id="3122420"/>
    <lineage>
        <taxon>Bacteria</taxon>
        <taxon>Pseudomonadati</taxon>
        <taxon>Pseudomonadota</taxon>
        <taxon>Gammaproteobacteria</taxon>
        <taxon>Chromatiales</taxon>
        <taxon>Ectothiorhodospiraceae</taxon>
        <taxon>Spiribacter</taxon>
    </lineage>
</organism>
<sequence length="154" mass="17360">MTRHRHHRGWAGIALIILGLAGMHVVAEEQANGAIEDDRPLEAPPLPGDTLENDGLDNMVLQRTVTALGDRFSDAFASHWRSQPIVADGVITIEERPWMSEGTEVIVRFQRQAIYRVRVWPRNPSPEETAEQAVAEVSRIIDDYQTRLRNQTGE</sequence>
<evidence type="ECO:0000313" key="4">
    <source>
        <dbReference type="EMBL" id="MEX0385474.1"/>
    </source>
</evidence>
<proteinExistence type="predicted"/>
<dbReference type="EMBL" id="JBAKFJ010000001">
    <property type="protein sequence ID" value="MEX0385474.1"/>
    <property type="molecule type" value="Genomic_DNA"/>
</dbReference>
<dbReference type="RefSeq" id="WP_367965959.1">
    <property type="nucleotide sequence ID" value="NZ_JBAKFI010000003.1"/>
</dbReference>
<gene>
    <name evidence="4" type="ORF">V6X64_00505</name>
</gene>
<reference evidence="4 5" key="1">
    <citation type="submission" date="2024-02" db="EMBL/GenBank/DDBJ databases">
        <title>New especies of Spiribacter isolated from saline water.</title>
        <authorList>
            <person name="Leon M.J."/>
            <person name="De La Haba R."/>
            <person name="Sanchez-Porro C."/>
            <person name="Ventosa A."/>
        </authorList>
    </citation>
    <scope>NUCLEOTIDE SEQUENCE [LARGE SCALE GENOMIC DNA]</scope>
    <source>
        <strain evidence="5">ag22IC4-227</strain>
    </source>
</reference>
<evidence type="ECO:0000313" key="5">
    <source>
        <dbReference type="Proteomes" id="UP001556653"/>
    </source>
</evidence>
<dbReference type="InterPro" id="IPR018900">
    <property type="entry name" value="Curli_CsgE"/>
</dbReference>
<dbReference type="Pfam" id="PF10627">
    <property type="entry name" value="CsgE"/>
    <property type="match status" value="1"/>
</dbReference>
<evidence type="ECO:0000256" key="1">
    <source>
        <dbReference type="ARBA" id="ARBA00003989"/>
    </source>
</evidence>
<keyword evidence="5" id="KW-1185">Reference proteome</keyword>
<protein>
    <recommendedName>
        <fullName evidence="2">Curli production assembly/transport component CsgE</fullName>
    </recommendedName>
</protein>
<name>A0ABV3S8W3_9GAMM</name>
<keyword evidence="3" id="KW-0732">Signal</keyword>
<accession>A0ABV3S8W3</accession>
<evidence type="ECO:0000256" key="2">
    <source>
        <dbReference type="ARBA" id="ARBA00014024"/>
    </source>
</evidence>
<evidence type="ECO:0000256" key="3">
    <source>
        <dbReference type="ARBA" id="ARBA00022729"/>
    </source>
</evidence>
<comment type="caution">
    <text evidence="4">The sequence shown here is derived from an EMBL/GenBank/DDBJ whole genome shotgun (WGS) entry which is preliminary data.</text>
</comment>
<comment type="function">
    <text evidence="1">May be involved in the biogenesis of curli organelles.</text>
</comment>
<dbReference type="Proteomes" id="UP001556653">
    <property type="component" value="Unassembled WGS sequence"/>
</dbReference>